<dbReference type="Proteomes" id="UP000299102">
    <property type="component" value="Unassembled WGS sequence"/>
</dbReference>
<comment type="caution">
    <text evidence="2">The sequence shown here is derived from an EMBL/GenBank/DDBJ whole genome shotgun (WGS) entry which is preliminary data.</text>
</comment>
<dbReference type="EMBL" id="BGZK01000384">
    <property type="protein sequence ID" value="GBP40620.1"/>
    <property type="molecule type" value="Genomic_DNA"/>
</dbReference>
<keyword evidence="3" id="KW-1185">Reference proteome</keyword>
<accession>A0A4C1VQ06</accession>
<protein>
    <submittedName>
        <fullName evidence="2">Uncharacterized protein</fullName>
    </submittedName>
</protein>
<proteinExistence type="predicted"/>
<gene>
    <name evidence="2" type="ORF">EVAR_41700_1</name>
</gene>
<reference evidence="2 3" key="1">
    <citation type="journal article" date="2019" name="Commun. Biol.">
        <title>The bagworm genome reveals a unique fibroin gene that provides high tensile strength.</title>
        <authorList>
            <person name="Kono N."/>
            <person name="Nakamura H."/>
            <person name="Ohtoshi R."/>
            <person name="Tomita M."/>
            <person name="Numata K."/>
            <person name="Arakawa K."/>
        </authorList>
    </citation>
    <scope>NUCLEOTIDE SEQUENCE [LARGE SCALE GENOMIC DNA]</scope>
</reference>
<evidence type="ECO:0000256" key="1">
    <source>
        <dbReference type="SAM" id="MobiDB-lite"/>
    </source>
</evidence>
<evidence type="ECO:0000313" key="3">
    <source>
        <dbReference type="Proteomes" id="UP000299102"/>
    </source>
</evidence>
<feature type="region of interest" description="Disordered" evidence="1">
    <location>
        <begin position="78"/>
        <end position="100"/>
    </location>
</feature>
<evidence type="ECO:0000313" key="2">
    <source>
        <dbReference type="EMBL" id="GBP40620.1"/>
    </source>
</evidence>
<dbReference type="AlphaFoldDB" id="A0A4C1VQ06"/>
<organism evidence="2 3">
    <name type="scientific">Eumeta variegata</name>
    <name type="common">Bagworm moth</name>
    <name type="synonym">Eumeta japonica</name>
    <dbReference type="NCBI Taxonomy" id="151549"/>
    <lineage>
        <taxon>Eukaryota</taxon>
        <taxon>Metazoa</taxon>
        <taxon>Ecdysozoa</taxon>
        <taxon>Arthropoda</taxon>
        <taxon>Hexapoda</taxon>
        <taxon>Insecta</taxon>
        <taxon>Pterygota</taxon>
        <taxon>Neoptera</taxon>
        <taxon>Endopterygota</taxon>
        <taxon>Lepidoptera</taxon>
        <taxon>Glossata</taxon>
        <taxon>Ditrysia</taxon>
        <taxon>Tineoidea</taxon>
        <taxon>Psychidae</taxon>
        <taxon>Oiketicinae</taxon>
        <taxon>Eumeta</taxon>
    </lineage>
</organism>
<name>A0A4C1VQ06_EUMVA</name>
<sequence length="100" mass="11382">MRREAGQSAAHTGSQRTHWRRDITALKTSRLRSVLNFSTPKLATVVALDRRVSVCLDRQSIVTEKHPLWQYLPVEADRNPPKPQCNRESLLGPIGRETSH</sequence>
<feature type="region of interest" description="Disordered" evidence="1">
    <location>
        <begin position="1"/>
        <end position="20"/>
    </location>
</feature>